<feature type="transmembrane region" description="Helical" evidence="1">
    <location>
        <begin position="73"/>
        <end position="92"/>
    </location>
</feature>
<protein>
    <submittedName>
        <fullName evidence="2">Uncharacterized protein</fullName>
    </submittedName>
</protein>
<keyword evidence="3" id="KW-1185">Reference proteome</keyword>
<keyword evidence="1" id="KW-0472">Membrane</keyword>
<dbReference type="PANTHER" id="PTHR35482">
    <property type="entry name" value="CYTOCHROME C OXIDASE SUBUNIT"/>
    <property type="match status" value="1"/>
</dbReference>
<name>A0A2H9ZSU0_9ASPA</name>
<accession>A0A2H9ZSU0</accession>
<keyword evidence="1" id="KW-0812">Transmembrane</keyword>
<proteinExistence type="predicted"/>
<dbReference type="AlphaFoldDB" id="A0A2H9ZSU0"/>
<sequence length="98" mass="11244">MYEKLQSHPSVEVSKKARQFSFSFKAMEMMKVKGSSFSRTTGYESYFEAFLDNESNYTPSKEEQDEFGAIEQAFPYLLLLVSPIFVVLFVALKKSTSL</sequence>
<dbReference type="Proteomes" id="UP000236161">
    <property type="component" value="Unassembled WGS sequence"/>
</dbReference>
<evidence type="ECO:0000313" key="3">
    <source>
        <dbReference type="Proteomes" id="UP000236161"/>
    </source>
</evidence>
<evidence type="ECO:0000313" key="2">
    <source>
        <dbReference type="EMBL" id="PKA46359.1"/>
    </source>
</evidence>
<keyword evidence="1" id="KW-1133">Transmembrane helix</keyword>
<dbReference type="EMBL" id="KZ454234">
    <property type="protein sequence ID" value="PKA46359.1"/>
    <property type="molecule type" value="Genomic_DNA"/>
</dbReference>
<gene>
    <name evidence="2" type="ORF">AXF42_Ash021539</name>
</gene>
<evidence type="ECO:0000256" key="1">
    <source>
        <dbReference type="SAM" id="Phobius"/>
    </source>
</evidence>
<dbReference type="OrthoDB" id="206869at2759"/>
<reference evidence="2 3" key="1">
    <citation type="journal article" date="2017" name="Nature">
        <title>The Apostasia genome and the evolution of orchids.</title>
        <authorList>
            <person name="Zhang G.Q."/>
            <person name="Liu K.W."/>
            <person name="Li Z."/>
            <person name="Lohaus R."/>
            <person name="Hsiao Y.Y."/>
            <person name="Niu S.C."/>
            <person name="Wang J.Y."/>
            <person name="Lin Y.C."/>
            <person name="Xu Q."/>
            <person name="Chen L.J."/>
            <person name="Yoshida K."/>
            <person name="Fujiwara S."/>
            <person name="Wang Z.W."/>
            <person name="Zhang Y.Q."/>
            <person name="Mitsuda N."/>
            <person name="Wang M."/>
            <person name="Liu G.H."/>
            <person name="Pecoraro L."/>
            <person name="Huang H.X."/>
            <person name="Xiao X.J."/>
            <person name="Lin M."/>
            <person name="Wu X.Y."/>
            <person name="Wu W.L."/>
            <person name="Chen Y.Y."/>
            <person name="Chang S.B."/>
            <person name="Sakamoto S."/>
            <person name="Ohme-Takagi M."/>
            <person name="Yagi M."/>
            <person name="Zeng S.J."/>
            <person name="Shen C.Y."/>
            <person name="Yeh C.M."/>
            <person name="Luo Y.B."/>
            <person name="Tsai W.C."/>
            <person name="Van de Peer Y."/>
            <person name="Liu Z.J."/>
        </authorList>
    </citation>
    <scope>NUCLEOTIDE SEQUENCE [LARGE SCALE GENOMIC DNA]</scope>
    <source>
        <strain evidence="3">cv. Shenzhen</strain>
        <tissue evidence="2">Stem</tissue>
    </source>
</reference>
<organism evidence="2 3">
    <name type="scientific">Apostasia shenzhenica</name>
    <dbReference type="NCBI Taxonomy" id="1088818"/>
    <lineage>
        <taxon>Eukaryota</taxon>
        <taxon>Viridiplantae</taxon>
        <taxon>Streptophyta</taxon>
        <taxon>Embryophyta</taxon>
        <taxon>Tracheophyta</taxon>
        <taxon>Spermatophyta</taxon>
        <taxon>Magnoliopsida</taxon>
        <taxon>Liliopsida</taxon>
        <taxon>Asparagales</taxon>
        <taxon>Orchidaceae</taxon>
        <taxon>Apostasioideae</taxon>
        <taxon>Apostasia</taxon>
    </lineage>
</organism>
<dbReference type="PANTHER" id="PTHR35482:SF1">
    <property type="entry name" value="CYTOCHROME C OXIDASE SUBUNIT"/>
    <property type="match status" value="1"/>
</dbReference>